<reference evidence="2 3" key="1">
    <citation type="submission" date="2023-04" db="EMBL/GenBank/DDBJ databases">
        <title>Genomic of Lysinibacillus capsici TSBLM.</title>
        <authorList>
            <person name="Hu X.S."/>
            <person name="Yu C.H."/>
        </authorList>
    </citation>
    <scope>NUCLEOTIDE SEQUENCE [LARGE SCALE GENOMIC DNA]</scope>
    <source>
        <strain evidence="2 3">TSBLM</strain>
    </source>
</reference>
<keyword evidence="1" id="KW-1133">Transmembrane helix</keyword>
<gene>
    <name evidence="2" type="ORF">QBO96_00935</name>
</gene>
<organism evidence="2 3">
    <name type="scientific">Lysinibacillus capsici</name>
    <dbReference type="NCBI Taxonomy" id="2115968"/>
    <lineage>
        <taxon>Bacteria</taxon>
        <taxon>Bacillati</taxon>
        <taxon>Bacillota</taxon>
        <taxon>Bacilli</taxon>
        <taxon>Bacillales</taxon>
        <taxon>Bacillaceae</taxon>
        <taxon>Lysinibacillus</taxon>
    </lineage>
</organism>
<accession>A0ABY8KM36</accession>
<evidence type="ECO:0000313" key="3">
    <source>
        <dbReference type="Proteomes" id="UP001244564"/>
    </source>
</evidence>
<evidence type="ECO:0000256" key="1">
    <source>
        <dbReference type="SAM" id="Phobius"/>
    </source>
</evidence>
<protein>
    <submittedName>
        <fullName evidence="2">Uncharacterized protein</fullName>
    </submittedName>
</protein>
<proteinExistence type="predicted"/>
<sequence>MKDNHQDSQLKRELSTRHMQLIALGGSIGSVYFMTLVQPLKWQSRQSEE</sequence>
<keyword evidence="1" id="KW-0812">Transmembrane</keyword>
<name>A0ABY8KM36_9BACI</name>
<dbReference type="EMBL" id="CP122283">
    <property type="protein sequence ID" value="WGF38851.1"/>
    <property type="molecule type" value="Genomic_DNA"/>
</dbReference>
<evidence type="ECO:0000313" key="2">
    <source>
        <dbReference type="EMBL" id="WGF38851.1"/>
    </source>
</evidence>
<keyword evidence="3" id="KW-1185">Reference proteome</keyword>
<dbReference type="RefSeq" id="WP_196333027.1">
    <property type="nucleotide sequence ID" value="NZ_CP122283.1"/>
</dbReference>
<dbReference type="Proteomes" id="UP001244564">
    <property type="component" value="Chromosome"/>
</dbReference>
<feature type="transmembrane region" description="Helical" evidence="1">
    <location>
        <begin position="21"/>
        <end position="40"/>
    </location>
</feature>
<keyword evidence="1" id="KW-0472">Membrane</keyword>